<dbReference type="GO" id="GO:0006281">
    <property type="term" value="P:DNA repair"/>
    <property type="evidence" value="ECO:0007669"/>
    <property type="project" value="InterPro"/>
</dbReference>
<dbReference type="OrthoDB" id="5244088at2"/>
<dbReference type="CDD" id="cd03468">
    <property type="entry name" value="PolY_like"/>
    <property type="match status" value="1"/>
</dbReference>
<evidence type="ECO:0000256" key="3">
    <source>
        <dbReference type="ARBA" id="ARBA00025589"/>
    </source>
</evidence>
<dbReference type="EMBL" id="VFRA01000001">
    <property type="protein sequence ID" value="TQO18665.1"/>
    <property type="molecule type" value="Genomic_DNA"/>
</dbReference>
<protein>
    <submittedName>
        <fullName evidence="5">Protein ImuB</fullName>
    </submittedName>
</protein>
<evidence type="ECO:0000313" key="6">
    <source>
        <dbReference type="Proteomes" id="UP000316560"/>
    </source>
</evidence>
<dbReference type="Gene3D" id="3.40.1170.60">
    <property type="match status" value="1"/>
</dbReference>
<dbReference type="InterPro" id="IPR050356">
    <property type="entry name" value="SulA_CellDiv_inhibitor"/>
</dbReference>
<proteinExistence type="inferred from homology"/>
<gene>
    <name evidence="5" type="ORF">FB472_0185</name>
</gene>
<dbReference type="SUPFAM" id="SSF56672">
    <property type="entry name" value="DNA/RNA polymerases"/>
    <property type="match status" value="1"/>
</dbReference>
<reference evidence="5 6" key="1">
    <citation type="submission" date="2019-06" db="EMBL/GenBank/DDBJ databases">
        <title>Sequencing the genomes of 1000 actinobacteria strains.</title>
        <authorList>
            <person name="Klenk H.-P."/>
        </authorList>
    </citation>
    <scope>NUCLEOTIDE SEQUENCE [LARGE SCALE GENOMIC DNA]</scope>
    <source>
        <strain evidence="5 6">DSM 21947</strain>
    </source>
</reference>
<dbReference type="Gene3D" id="3.30.70.270">
    <property type="match status" value="1"/>
</dbReference>
<dbReference type="AlphaFoldDB" id="A0A8H2K3V3"/>
<dbReference type="Proteomes" id="UP000316560">
    <property type="component" value="Unassembled WGS sequence"/>
</dbReference>
<evidence type="ECO:0000259" key="4">
    <source>
        <dbReference type="Pfam" id="PF00817"/>
    </source>
</evidence>
<dbReference type="PANTHER" id="PTHR35369">
    <property type="entry name" value="BLR3025 PROTEIN-RELATED"/>
    <property type="match status" value="1"/>
</dbReference>
<comment type="similarity">
    <text evidence="1">Belongs to the DNA polymerase type-Y family.</text>
</comment>
<evidence type="ECO:0000256" key="1">
    <source>
        <dbReference type="ARBA" id="ARBA00010945"/>
    </source>
</evidence>
<dbReference type="InterPro" id="IPR043502">
    <property type="entry name" value="DNA/RNA_pol_sf"/>
</dbReference>
<evidence type="ECO:0000256" key="2">
    <source>
        <dbReference type="ARBA" id="ARBA00022763"/>
    </source>
</evidence>
<comment type="function">
    <text evidence="3">Poorly processive, error-prone DNA polymerase involved in untargeted mutagenesis. Copies undamaged DNA at stalled replication forks, which arise in vivo from mismatched or misaligned primer ends. These misaligned primers can be extended by PolIV. Exhibits no 3'-5' exonuclease (proofreading) activity. May be involved in translesional synthesis, in conjunction with the beta clamp from PolIII.</text>
</comment>
<organism evidence="5 6">
    <name type="scientific">Rhodoglobus vestalii</name>
    <dbReference type="NCBI Taxonomy" id="193384"/>
    <lineage>
        <taxon>Bacteria</taxon>
        <taxon>Bacillati</taxon>
        <taxon>Actinomycetota</taxon>
        <taxon>Actinomycetes</taxon>
        <taxon>Micrococcales</taxon>
        <taxon>Microbacteriaceae</taxon>
        <taxon>Rhodoglobus</taxon>
    </lineage>
</organism>
<dbReference type="InterPro" id="IPR001126">
    <property type="entry name" value="UmuC"/>
</dbReference>
<keyword evidence="6" id="KW-1185">Reference proteome</keyword>
<accession>A0A8H2K3V3</accession>
<dbReference type="PANTHER" id="PTHR35369:SF2">
    <property type="entry name" value="BLR3025 PROTEIN"/>
    <property type="match status" value="1"/>
</dbReference>
<feature type="domain" description="UmuC" evidence="4">
    <location>
        <begin position="39"/>
        <end position="165"/>
    </location>
</feature>
<dbReference type="Pfam" id="PF00817">
    <property type="entry name" value="IMS"/>
    <property type="match status" value="1"/>
</dbReference>
<sequence>MTSASHSGARPLPHLPPPESLPRILVLWCPDWPVVAARQYEKLSDDAPLVLTEKGLIFAASASARAEGITRGLRLREAQSRFPAVIDRVYDSALDSRAFEPIITAVEELIPGVQLLRPGMCAVRVRGAAQYYGGEKAAALTIIDRVNEIAAPNARVGIADALFTAVHAARSTVGANLRSRSAHARIVPGGSSAEFLAPLPIALLDEPQIVRLLIKLGVSTLGDFSQLQYTDVRTRFGELGARLHSLARGRDPQAFIARTPPRDLDVVIDFEPALDRVDQVAFGVRSRVDDFIEALVRAQLVATAIRIELDSESGETAERVWLHPRSFSPTDVVDRVRWQVQGSHLVEAGLSSAISRVRIVPETVDAIGNHETGLWGSGLEPRIHHGLSRVQSMLGHGAVLVPSVQGGRTLQSRQQLTAWGDRSIGERSAERPWPGALPAPLPGTVFSSRHAVHVFAHDGSPISVDDRGHVAAAPARFATSDSRSRTLTAWAGPWPITERWWQSESSGTSWRFQAVDDTGCAWLLVLDGGGWWAEARYD</sequence>
<keyword evidence="2" id="KW-0227">DNA damage</keyword>
<name>A0A8H2K3V3_9MICO</name>
<evidence type="ECO:0000313" key="5">
    <source>
        <dbReference type="EMBL" id="TQO18665.1"/>
    </source>
</evidence>
<dbReference type="InterPro" id="IPR043128">
    <property type="entry name" value="Rev_trsase/Diguanyl_cyclase"/>
</dbReference>
<comment type="caution">
    <text evidence="5">The sequence shown here is derived from an EMBL/GenBank/DDBJ whole genome shotgun (WGS) entry which is preliminary data.</text>
</comment>